<dbReference type="Proteomes" id="UP000271426">
    <property type="component" value="Chromosome"/>
</dbReference>
<evidence type="ECO:0000313" key="3">
    <source>
        <dbReference type="Proteomes" id="UP000271426"/>
    </source>
</evidence>
<feature type="transmembrane region" description="Helical" evidence="1">
    <location>
        <begin position="83"/>
        <end position="101"/>
    </location>
</feature>
<name>A0A3G6IW41_9CORY</name>
<dbReference type="RefSeq" id="WP_123960784.1">
    <property type="nucleotide sequence ID" value="NZ_CP033898.1"/>
</dbReference>
<dbReference type="OrthoDB" id="4427098at2"/>
<protein>
    <submittedName>
        <fullName evidence="2">Uncharacterized protein</fullName>
    </submittedName>
</protein>
<proteinExistence type="predicted"/>
<sequence length="144" mass="15741">MNAYTTMRSHTTPIPTPPVVRVGSSALIGLGVALLTTSLPRGVQVLGMLICIAAGIMLIFSHPYRRKIKAFLEASNLHYTPKFTQILPLFLVWLALMLAPLFAPLPLIGSIACAVVVFGWMYLVFPHIDGSRALAFVETPPQKR</sequence>
<feature type="transmembrane region" description="Helical" evidence="1">
    <location>
        <begin position="45"/>
        <end position="62"/>
    </location>
</feature>
<feature type="transmembrane region" description="Helical" evidence="1">
    <location>
        <begin position="20"/>
        <end position="39"/>
    </location>
</feature>
<dbReference type="KEGG" id="cpso:CPPEL_09045"/>
<keyword evidence="3" id="KW-1185">Reference proteome</keyword>
<dbReference type="AlphaFoldDB" id="A0A3G6IW41"/>
<keyword evidence="1" id="KW-1133">Transmembrane helix</keyword>
<feature type="transmembrane region" description="Helical" evidence="1">
    <location>
        <begin position="107"/>
        <end position="125"/>
    </location>
</feature>
<keyword evidence="1" id="KW-0812">Transmembrane</keyword>
<evidence type="ECO:0000313" key="2">
    <source>
        <dbReference type="EMBL" id="AZA09912.1"/>
    </source>
</evidence>
<reference evidence="2 3" key="1">
    <citation type="submission" date="2018-11" db="EMBL/GenBank/DDBJ databases">
        <authorList>
            <person name="Kleinhagauer T."/>
            <person name="Glaeser S.P."/>
            <person name="Spergser J."/>
            <person name="Ruckert C."/>
            <person name="Kaempfer P."/>
            <person name="Busse H.-J."/>
        </authorList>
    </citation>
    <scope>NUCLEOTIDE SEQUENCE [LARGE SCALE GENOMIC DNA]</scope>
    <source>
        <strain evidence="2 3">812CH</strain>
    </source>
</reference>
<accession>A0A3G6IW41</accession>
<organism evidence="2 3">
    <name type="scientific">Corynebacterium pseudopelargi</name>
    <dbReference type="NCBI Taxonomy" id="2080757"/>
    <lineage>
        <taxon>Bacteria</taxon>
        <taxon>Bacillati</taxon>
        <taxon>Actinomycetota</taxon>
        <taxon>Actinomycetes</taxon>
        <taxon>Mycobacteriales</taxon>
        <taxon>Corynebacteriaceae</taxon>
        <taxon>Corynebacterium</taxon>
    </lineage>
</organism>
<dbReference type="EMBL" id="CP033898">
    <property type="protein sequence ID" value="AZA09912.1"/>
    <property type="molecule type" value="Genomic_DNA"/>
</dbReference>
<evidence type="ECO:0000256" key="1">
    <source>
        <dbReference type="SAM" id="Phobius"/>
    </source>
</evidence>
<keyword evidence="1" id="KW-0472">Membrane</keyword>
<gene>
    <name evidence="2" type="ORF">CPPEL_09045</name>
</gene>